<evidence type="ECO:0000313" key="2">
    <source>
        <dbReference type="EMBL" id="GAG56890.1"/>
    </source>
</evidence>
<dbReference type="EMBL" id="BART01003455">
    <property type="protein sequence ID" value="GAG56890.1"/>
    <property type="molecule type" value="Genomic_DNA"/>
</dbReference>
<feature type="region of interest" description="Disordered" evidence="1">
    <location>
        <begin position="96"/>
        <end position="182"/>
    </location>
</feature>
<feature type="compositionally biased region" description="Low complexity" evidence="1">
    <location>
        <begin position="165"/>
        <end position="174"/>
    </location>
</feature>
<proteinExistence type="predicted"/>
<feature type="compositionally biased region" description="Basic and acidic residues" evidence="1">
    <location>
        <begin position="128"/>
        <end position="148"/>
    </location>
</feature>
<protein>
    <submittedName>
        <fullName evidence="2">Uncharacterized protein</fullName>
    </submittedName>
</protein>
<reference evidence="2" key="1">
    <citation type="journal article" date="2014" name="Front. Microbiol.">
        <title>High frequency of phylogenetically diverse reductive dehalogenase-homologous genes in deep subseafloor sedimentary metagenomes.</title>
        <authorList>
            <person name="Kawai M."/>
            <person name="Futagami T."/>
            <person name="Toyoda A."/>
            <person name="Takaki Y."/>
            <person name="Nishi S."/>
            <person name="Hori S."/>
            <person name="Arai W."/>
            <person name="Tsubouchi T."/>
            <person name="Morono Y."/>
            <person name="Uchiyama I."/>
            <person name="Ito T."/>
            <person name="Fujiyama A."/>
            <person name="Inagaki F."/>
            <person name="Takami H."/>
        </authorList>
    </citation>
    <scope>NUCLEOTIDE SEQUENCE</scope>
    <source>
        <strain evidence="2">Expedition CK06-06</strain>
    </source>
</reference>
<comment type="caution">
    <text evidence="2">The sequence shown here is derived from an EMBL/GenBank/DDBJ whole genome shotgun (WGS) entry which is preliminary data.</text>
</comment>
<gene>
    <name evidence="2" type="ORF">S01H4_09514</name>
</gene>
<accession>X0YLD8</accession>
<feature type="compositionally biased region" description="Basic and acidic residues" evidence="1">
    <location>
        <begin position="96"/>
        <end position="119"/>
    </location>
</feature>
<feature type="compositionally biased region" description="Basic residues" evidence="1">
    <location>
        <begin position="149"/>
        <end position="164"/>
    </location>
</feature>
<organism evidence="2">
    <name type="scientific">marine sediment metagenome</name>
    <dbReference type="NCBI Taxonomy" id="412755"/>
    <lineage>
        <taxon>unclassified sequences</taxon>
        <taxon>metagenomes</taxon>
        <taxon>ecological metagenomes</taxon>
    </lineage>
</organism>
<name>X0YLD8_9ZZZZ</name>
<sequence length="182" mass="20732">MKELLEKIKKKLKEVKSIRNLSSKDFRFKNWHASTINLLKNLPSDFILDVNDFKKLTFTDTKYHRGNRFFNPLDNTKYREDLDSAVKILKKITLSKKESVPQKESKPGKPAIIKKETKTSKKTSPKIESAEKTKTKDSPSIKKAEPAKKGKSSTRIKPARKTKTSKSVSTPKKPSAGEKSEL</sequence>
<evidence type="ECO:0000256" key="1">
    <source>
        <dbReference type="SAM" id="MobiDB-lite"/>
    </source>
</evidence>
<dbReference type="AlphaFoldDB" id="X0YLD8"/>